<dbReference type="InterPro" id="IPR051400">
    <property type="entry name" value="HAD-like_hydrolase"/>
</dbReference>
<dbReference type="SFLD" id="SFLDG01129">
    <property type="entry name" value="C1.5:_HAD__Beta-PGM__Phosphata"/>
    <property type="match status" value="1"/>
</dbReference>
<dbReference type="InterPro" id="IPR036412">
    <property type="entry name" value="HAD-like_sf"/>
</dbReference>
<dbReference type="InterPro" id="IPR006439">
    <property type="entry name" value="HAD-SF_hydro_IA"/>
</dbReference>
<keyword evidence="2" id="KW-0479">Metal-binding</keyword>
<keyword evidence="6" id="KW-1185">Reference proteome</keyword>
<dbReference type="SFLD" id="SFLDS00003">
    <property type="entry name" value="Haloacid_Dehalogenase"/>
    <property type="match status" value="1"/>
</dbReference>
<protein>
    <submittedName>
        <fullName evidence="5">HAD family hydrolase</fullName>
    </submittedName>
</protein>
<dbReference type="Gene3D" id="3.40.50.1000">
    <property type="entry name" value="HAD superfamily/HAD-like"/>
    <property type="match status" value="1"/>
</dbReference>
<dbReference type="Gene3D" id="1.10.150.520">
    <property type="match status" value="1"/>
</dbReference>
<sequence>MYKNYIFDLYGTLVDIHTDESTDFLWTNLALFFNFKGADYTATTLEKMYIKKTTAAKNKITNTKYPDFPIENIFEELYTDKNVIVSKDTIKDTAQFFRTLSIKYVKLYPKTIELLKELKSKGKNVYLLSNAQRIFTFYEMMMLDITKYFDDIFISSDYNVCKPDKQFFNVLINKLHVNTEESVMIGNDYICDIEGACSVNMDSIYIDSNLSPYIDGELKSTYSIMSGNLYDGMKKLNLL</sequence>
<evidence type="ECO:0000313" key="5">
    <source>
        <dbReference type="EMBL" id="MSR92173.1"/>
    </source>
</evidence>
<reference evidence="5 6" key="1">
    <citation type="submission" date="2019-08" db="EMBL/GenBank/DDBJ databases">
        <title>In-depth cultivation of the pig gut microbiome towards novel bacterial diversity and tailored functional studies.</title>
        <authorList>
            <person name="Wylensek D."/>
            <person name="Hitch T.C.A."/>
            <person name="Clavel T."/>
        </authorList>
    </citation>
    <scope>NUCLEOTIDE SEQUENCE [LARGE SCALE GENOMIC DNA]</scope>
    <source>
        <strain evidence="5 6">WCA-383-APC-5B</strain>
    </source>
</reference>
<evidence type="ECO:0000256" key="4">
    <source>
        <dbReference type="ARBA" id="ARBA00022842"/>
    </source>
</evidence>
<dbReference type="SUPFAM" id="SSF56784">
    <property type="entry name" value="HAD-like"/>
    <property type="match status" value="1"/>
</dbReference>
<dbReference type="EMBL" id="VULX01000024">
    <property type="protein sequence ID" value="MSR92173.1"/>
    <property type="molecule type" value="Genomic_DNA"/>
</dbReference>
<dbReference type="GO" id="GO:0044281">
    <property type="term" value="P:small molecule metabolic process"/>
    <property type="evidence" value="ECO:0007669"/>
    <property type="project" value="UniProtKB-ARBA"/>
</dbReference>
<dbReference type="InterPro" id="IPR023214">
    <property type="entry name" value="HAD_sf"/>
</dbReference>
<comment type="cofactor">
    <cofactor evidence="1">
        <name>Mg(2+)</name>
        <dbReference type="ChEBI" id="CHEBI:18420"/>
    </cofactor>
</comment>
<comment type="caution">
    <text evidence="5">The sequence shown here is derived from an EMBL/GenBank/DDBJ whole genome shotgun (WGS) entry which is preliminary data.</text>
</comment>
<keyword evidence="3 5" id="KW-0378">Hydrolase</keyword>
<evidence type="ECO:0000256" key="2">
    <source>
        <dbReference type="ARBA" id="ARBA00022723"/>
    </source>
</evidence>
<dbReference type="PANTHER" id="PTHR46470:SF2">
    <property type="entry name" value="GLYCERALDEHYDE 3-PHOSPHATE PHOSPHATASE"/>
    <property type="match status" value="1"/>
</dbReference>
<evidence type="ECO:0000256" key="3">
    <source>
        <dbReference type="ARBA" id="ARBA00022801"/>
    </source>
</evidence>
<dbReference type="AlphaFoldDB" id="A0A7X2MZY1"/>
<dbReference type="GO" id="GO:0046872">
    <property type="term" value="F:metal ion binding"/>
    <property type="evidence" value="ECO:0007669"/>
    <property type="project" value="UniProtKB-KW"/>
</dbReference>
<gene>
    <name evidence="5" type="ORF">FYJ33_12400</name>
</gene>
<dbReference type="Pfam" id="PF00702">
    <property type="entry name" value="Hydrolase"/>
    <property type="match status" value="1"/>
</dbReference>
<evidence type="ECO:0000313" key="6">
    <source>
        <dbReference type="Proteomes" id="UP000460287"/>
    </source>
</evidence>
<dbReference type="PANTHER" id="PTHR46470">
    <property type="entry name" value="N-ACYLNEURAMINATE-9-PHOSPHATASE"/>
    <property type="match status" value="1"/>
</dbReference>
<proteinExistence type="predicted"/>
<dbReference type="Proteomes" id="UP000460287">
    <property type="component" value="Unassembled WGS sequence"/>
</dbReference>
<accession>A0A7X2MZY1</accession>
<dbReference type="NCBIfam" id="TIGR01509">
    <property type="entry name" value="HAD-SF-IA-v3"/>
    <property type="match status" value="1"/>
</dbReference>
<dbReference type="GO" id="GO:0016791">
    <property type="term" value="F:phosphatase activity"/>
    <property type="evidence" value="ECO:0007669"/>
    <property type="project" value="TreeGrafter"/>
</dbReference>
<evidence type="ECO:0000256" key="1">
    <source>
        <dbReference type="ARBA" id="ARBA00001946"/>
    </source>
</evidence>
<organism evidence="5 6">
    <name type="scientific">Inconstantimicrobium porci</name>
    <dbReference type="NCBI Taxonomy" id="2652291"/>
    <lineage>
        <taxon>Bacteria</taxon>
        <taxon>Bacillati</taxon>
        <taxon>Bacillota</taxon>
        <taxon>Clostridia</taxon>
        <taxon>Eubacteriales</taxon>
        <taxon>Clostridiaceae</taxon>
        <taxon>Inconstantimicrobium</taxon>
    </lineage>
</organism>
<dbReference type="RefSeq" id="WP_154532069.1">
    <property type="nucleotide sequence ID" value="NZ_VULX01000024.1"/>
</dbReference>
<name>A0A7X2MZY1_9CLOT</name>
<dbReference type="PRINTS" id="PR00413">
    <property type="entry name" value="HADHALOGNASE"/>
</dbReference>
<keyword evidence="4" id="KW-0460">Magnesium</keyword>